<proteinExistence type="predicted"/>
<evidence type="ECO:0000313" key="2">
    <source>
        <dbReference type="Proteomes" id="UP001623330"/>
    </source>
</evidence>
<organism evidence="1 2">
    <name type="scientific">Nakaseomyces bracarensis</name>
    <dbReference type="NCBI Taxonomy" id="273131"/>
    <lineage>
        <taxon>Eukaryota</taxon>
        <taxon>Fungi</taxon>
        <taxon>Dikarya</taxon>
        <taxon>Ascomycota</taxon>
        <taxon>Saccharomycotina</taxon>
        <taxon>Saccharomycetes</taxon>
        <taxon>Saccharomycetales</taxon>
        <taxon>Saccharomycetaceae</taxon>
        <taxon>Nakaseomyces</taxon>
    </lineage>
</organism>
<reference evidence="1 2" key="1">
    <citation type="submission" date="2024-05" db="EMBL/GenBank/DDBJ databases">
        <title>Long read based assembly of the Candida bracarensis genome reveals expanded adhesin content.</title>
        <authorList>
            <person name="Marcet-Houben M."/>
            <person name="Ksiezopolska E."/>
            <person name="Gabaldon T."/>
        </authorList>
    </citation>
    <scope>NUCLEOTIDE SEQUENCE [LARGE SCALE GENOMIC DNA]</scope>
    <source>
        <strain evidence="1 2">CBM6</strain>
    </source>
</reference>
<sequence>MSKQLYIQCLNREFDAVLSQVRKTPLEELGHNFLQLYLAKSCQYAHAPSVVYLWNKFVLNKDVLVIKPELLCDMGSIALHSGHLFMPPRLLVHYNRHHTPEGKFVVDPYSYELSRIKVESFAKGTATSKLFKERWKVFLEDIDNKFPLSYNYRIRDYMYLADSIKSTPEDKLTHVADLLFQSKKLLVKNPSSMSLLLNIILTYQGLSISHKVVLFEEFLSKMGAGVQLDDTVSILVDAVQSDRSQLIALMRLLRNSEVSLSNQLKSKINRINDSMK</sequence>
<name>A0ABR4NZM3_9SACH</name>
<dbReference type="Pfam" id="PF05476">
    <property type="entry name" value="PET122"/>
    <property type="match status" value="1"/>
</dbReference>
<dbReference type="InterPro" id="IPR008732">
    <property type="entry name" value="Pet122"/>
</dbReference>
<dbReference type="Proteomes" id="UP001623330">
    <property type="component" value="Unassembled WGS sequence"/>
</dbReference>
<accession>A0ABR4NZM3</accession>
<dbReference type="EMBL" id="JBEVYD010000003">
    <property type="protein sequence ID" value="KAL3234624.1"/>
    <property type="molecule type" value="Genomic_DNA"/>
</dbReference>
<evidence type="ECO:0000313" key="1">
    <source>
        <dbReference type="EMBL" id="KAL3234624.1"/>
    </source>
</evidence>
<gene>
    <name evidence="1" type="ORF">RNJ44_03386</name>
</gene>
<keyword evidence="2" id="KW-1185">Reference proteome</keyword>
<comment type="caution">
    <text evidence="1">The sequence shown here is derived from an EMBL/GenBank/DDBJ whole genome shotgun (WGS) entry which is preliminary data.</text>
</comment>
<protein>
    <submittedName>
        <fullName evidence="1">Uncharacterized protein</fullName>
    </submittedName>
</protein>